<organism evidence="5 6">
    <name type="scientific">Laceyella putida</name>
    <dbReference type="NCBI Taxonomy" id="110101"/>
    <lineage>
        <taxon>Bacteria</taxon>
        <taxon>Bacillati</taxon>
        <taxon>Bacillota</taxon>
        <taxon>Bacilli</taxon>
        <taxon>Bacillales</taxon>
        <taxon>Thermoactinomycetaceae</taxon>
        <taxon>Laceyella</taxon>
    </lineage>
</organism>
<dbReference type="EC" id="2.1.1.-" evidence="5"/>
<name>A0ABW2RKE1_9BACL</name>
<dbReference type="SUPFAM" id="SSF53335">
    <property type="entry name" value="S-adenosyl-L-methionine-dependent methyltransferases"/>
    <property type="match status" value="1"/>
</dbReference>
<reference evidence="6" key="1">
    <citation type="journal article" date="2019" name="Int. J. Syst. Evol. Microbiol.">
        <title>The Global Catalogue of Microorganisms (GCM) 10K type strain sequencing project: providing services to taxonomists for standard genome sequencing and annotation.</title>
        <authorList>
            <consortium name="The Broad Institute Genomics Platform"/>
            <consortium name="The Broad Institute Genome Sequencing Center for Infectious Disease"/>
            <person name="Wu L."/>
            <person name="Ma J."/>
        </authorList>
    </citation>
    <scope>NUCLEOTIDE SEQUENCE [LARGE SCALE GENOMIC DNA]</scope>
    <source>
        <strain evidence="6">CGMCC 1.12942</strain>
    </source>
</reference>
<dbReference type="Gene3D" id="3.40.50.150">
    <property type="entry name" value="Vaccinia Virus protein VP39"/>
    <property type="match status" value="1"/>
</dbReference>
<dbReference type="InterPro" id="IPR029063">
    <property type="entry name" value="SAM-dependent_MTases_sf"/>
</dbReference>
<dbReference type="GO" id="GO:0008168">
    <property type="term" value="F:methyltransferase activity"/>
    <property type="evidence" value="ECO:0007669"/>
    <property type="project" value="UniProtKB-KW"/>
</dbReference>
<dbReference type="InterPro" id="IPR051052">
    <property type="entry name" value="Diverse_substrate_MTase"/>
</dbReference>
<dbReference type="PANTHER" id="PTHR44942">
    <property type="entry name" value="METHYLTRANSF_11 DOMAIN-CONTAINING PROTEIN"/>
    <property type="match status" value="1"/>
</dbReference>
<protein>
    <submittedName>
        <fullName evidence="5">Class I SAM-dependent methyltransferase</fullName>
        <ecNumber evidence="5">2.1.1.-</ecNumber>
    </submittedName>
</protein>
<accession>A0ABW2RKE1</accession>
<dbReference type="EMBL" id="JBHTBW010000021">
    <property type="protein sequence ID" value="MFC7441398.1"/>
    <property type="molecule type" value="Genomic_DNA"/>
</dbReference>
<proteinExistence type="inferred from homology"/>
<gene>
    <name evidence="5" type="ORF">ACFQNG_09520</name>
</gene>
<dbReference type="CDD" id="cd02440">
    <property type="entry name" value="AdoMet_MTases"/>
    <property type="match status" value="1"/>
</dbReference>
<evidence type="ECO:0000256" key="2">
    <source>
        <dbReference type="ARBA" id="ARBA00022603"/>
    </source>
</evidence>
<evidence type="ECO:0000256" key="1">
    <source>
        <dbReference type="ARBA" id="ARBA00008361"/>
    </source>
</evidence>
<evidence type="ECO:0000313" key="5">
    <source>
        <dbReference type="EMBL" id="MFC7441398.1"/>
    </source>
</evidence>
<evidence type="ECO:0000259" key="4">
    <source>
        <dbReference type="Pfam" id="PF08241"/>
    </source>
</evidence>
<dbReference type="InterPro" id="IPR013216">
    <property type="entry name" value="Methyltransf_11"/>
</dbReference>
<evidence type="ECO:0000256" key="3">
    <source>
        <dbReference type="ARBA" id="ARBA00022679"/>
    </source>
</evidence>
<evidence type="ECO:0000313" key="6">
    <source>
        <dbReference type="Proteomes" id="UP001596500"/>
    </source>
</evidence>
<feature type="domain" description="Methyltransferase type 11" evidence="4">
    <location>
        <begin position="48"/>
        <end position="144"/>
    </location>
</feature>
<dbReference type="Pfam" id="PF08241">
    <property type="entry name" value="Methyltransf_11"/>
    <property type="match status" value="1"/>
</dbReference>
<dbReference type="Proteomes" id="UP001596500">
    <property type="component" value="Unassembled WGS sequence"/>
</dbReference>
<keyword evidence="2 5" id="KW-0489">Methyltransferase</keyword>
<keyword evidence="6" id="KW-1185">Reference proteome</keyword>
<keyword evidence="3 5" id="KW-0808">Transferase</keyword>
<dbReference type="PANTHER" id="PTHR44942:SF4">
    <property type="entry name" value="METHYLTRANSFERASE TYPE 11 DOMAIN-CONTAINING PROTEIN"/>
    <property type="match status" value="1"/>
</dbReference>
<comment type="caution">
    <text evidence="5">The sequence shown here is derived from an EMBL/GenBank/DDBJ whole genome shotgun (WGS) entry which is preliminary data.</text>
</comment>
<dbReference type="GO" id="GO:0032259">
    <property type="term" value="P:methylation"/>
    <property type="evidence" value="ECO:0007669"/>
    <property type="project" value="UniProtKB-KW"/>
</dbReference>
<dbReference type="RefSeq" id="WP_379864686.1">
    <property type="nucleotide sequence ID" value="NZ_JBHTBW010000021.1"/>
</dbReference>
<sequence>MNRKDKVRQQFGATAEGYATSEIHAKGQDLAWIVEEVSRLEPRSLLALDIATGAGNTAFALSSCVGRVIGLDLTEQMVEVAARGARERGIRNVTWMVGDAEQLAFPDQLFDVITCRLAAHHFPRVAQAFKEVVRCLVPGGCFILIDNVAPEGPGEETLYNQIEALRDPSHGHIHTVEGWTSFLKEAGFTRVERVRAWTFAEDMHQWFERMKTPQDHREKILALLKAAPSAQQAALGFDPSSDRPKWLLRKALWVCKK</sequence>
<comment type="similarity">
    <text evidence="1">Belongs to the methyltransferase superfamily.</text>
</comment>